<reference evidence="1 2" key="1">
    <citation type="journal article" date="2013" name="Genome Biol. Evol.">
        <title>Genomes of Stigonematalean cyanobacteria (subsection V) and the evolution of oxygenic photosynthesis from prokaryotes to plastids.</title>
        <authorList>
            <person name="Dagan T."/>
            <person name="Roettger M."/>
            <person name="Stucken K."/>
            <person name="Landan G."/>
            <person name="Koch R."/>
            <person name="Major P."/>
            <person name="Gould S.B."/>
            <person name="Goremykin V.V."/>
            <person name="Rippka R."/>
            <person name="Tandeau de Marsac N."/>
            <person name="Gugger M."/>
            <person name="Lockhart P.J."/>
            <person name="Allen J.F."/>
            <person name="Brune I."/>
            <person name="Maus I."/>
            <person name="Puhler A."/>
            <person name="Martin W.F."/>
        </authorList>
    </citation>
    <scope>NUCLEOTIDE SEQUENCE [LARGE SCALE GENOMIC DNA]</scope>
    <source>
        <strain evidence="1 2">PCC 7110</strain>
    </source>
</reference>
<keyword evidence="2" id="KW-1185">Reference proteome</keyword>
<organism evidence="1 2">
    <name type="scientific">Scytonema hofmannii PCC 7110</name>
    <dbReference type="NCBI Taxonomy" id="128403"/>
    <lineage>
        <taxon>Bacteria</taxon>
        <taxon>Bacillati</taxon>
        <taxon>Cyanobacteriota</taxon>
        <taxon>Cyanophyceae</taxon>
        <taxon>Nostocales</taxon>
        <taxon>Scytonemataceae</taxon>
        <taxon>Scytonema</taxon>
    </lineage>
</organism>
<protein>
    <submittedName>
        <fullName evidence="1">Uncharacterized protein</fullName>
    </submittedName>
</protein>
<proteinExistence type="predicted"/>
<comment type="caution">
    <text evidence="1">The sequence shown here is derived from an EMBL/GenBank/DDBJ whole genome shotgun (WGS) entry which is preliminary data.</text>
</comment>
<dbReference type="EMBL" id="ANNX02000026">
    <property type="protein sequence ID" value="KYC40723.1"/>
    <property type="molecule type" value="Genomic_DNA"/>
</dbReference>
<evidence type="ECO:0000313" key="1">
    <source>
        <dbReference type="EMBL" id="KYC40723.1"/>
    </source>
</evidence>
<name>A0A139X7X0_9CYAN</name>
<gene>
    <name evidence="1" type="ORF">WA1_24085</name>
</gene>
<evidence type="ECO:0000313" key="2">
    <source>
        <dbReference type="Proteomes" id="UP000076925"/>
    </source>
</evidence>
<sequence>MVGYYKGVKVKNLCGCDRSLDERNITYNSKSVLSVSVKWPLSVEQGGLKRIDRDSRPILYVIAWALLMNANRSELLKIAFSCGG</sequence>
<accession>A0A139X7X0</accession>
<dbReference type="Proteomes" id="UP000076925">
    <property type="component" value="Unassembled WGS sequence"/>
</dbReference>
<dbReference type="AlphaFoldDB" id="A0A139X7X0"/>